<evidence type="ECO:0000313" key="3">
    <source>
        <dbReference type="EMBL" id="KKT90293.1"/>
    </source>
</evidence>
<feature type="domain" description="Cell envelope-related transcriptional attenuator" evidence="2">
    <location>
        <begin position="100"/>
        <end position="247"/>
    </location>
</feature>
<comment type="caution">
    <text evidence="3">The sequence shown here is derived from an EMBL/GenBank/DDBJ whole genome shotgun (WGS) entry which is preliminary data.</text>
</comment>
<evidence type="ECO:0000313" key="4">
    <source>
        <dbReference type="Proteomes" id="UP000034368"/>
    </source>
</evidence>
<protein>
    <recommendedName>
        <fullName evidence="2">Cell envelope-related transcriptional attenuator domain-containing protein</fullName>
    </recommendedName>
</protein>
<dbReference type="AlphaFoldDB" id="A0A0G1L395"/>
<name>A0A0G1L395_9BACT</name>
<dbReference type="Pfam" id="PF03816">
    <property type="entry name" value="LytR_cpsA_psr"/>
    <property type="match status" value="1"/>
</dbReference>
<organism evidence="3 4">
    <name type="scientific">Candidatus Yanofskybacteria bacterium GW2011_GWB1_45_11</name>
    <dbReference type="NCBI Taxonomy" id="1619026"/>
    <lineage>
        <taxon>Bacteria</taxon>
        <taxon>Candidatus Yanofskyibacteriota</taxon>
    </lineage>
</organism>
<dbReference type="InterPro" id="IPR004474">
    <property type="entry name" value="LytR_CpsA_psr"/>
</dbReference>
<comment type="similarity">
    <text evidence="1">Belongs to the LytR/CpsA/Psr (LCP) family.</text>
</comment>
<evidence type="ECO:0000259" key="2">
    <source>
        <dbReference type="Pfam" id="PF03816"/>
    </source>
</evidence>
<accession>A0A0G1L395</accession>
<dbReference type="NCBIfam" id="TIGR00350">
    <property type="entry name" value="lytR_cpsA_psr"/>
    <property type="match status" value="1"/>
</dbReference>
<sequence>MDELNTLQEKKSKRKLALLGLLFLFILLGWGAVKLGLAYNTIEVNTAKENGFWNRVATILTFSQAQEEPTPTPEENRTDILVLGMRGLDDPDAEQGGLLTDTILLFSHNKQTNKSAIVSIPRDLYINIGGKMDKANTGYEKGLAKKDGLGYSRRIFSNLTGVHIDNVVVFDFSSFKTIIDDLGGIDIHLEKPFEENDQWGNSFYIPAGENHLNGETALYYVRSRYSTNDFDRSRRQQQVIMAIKDKVMKLNYISDPIKTLEIINSIRKNITTDLNIFDSKTIINLAKQVNNSQPAQFVMSTENLLYQSIENKVYILLPKGDDYGDIRKMFKEIVE</sequence>
<evidence type="ECO:0000256" key="1">
    <source>
        <dbReference type="ARBA" id="ARBA00006068"/>
    </source>
</evidence>
<dbReference type="EMBL" id="LCKD01000003">
    <property type="protein sequence ID" value="KKT90293.1"/>
    <property type="molecule type" value="Genomic_DNA"/>
</dbReference>
<dbReference type="Gene3D" id="3.40.630.190">
    <property type="entry name" value="LCP protein"/>
    <property type="match status" value="1"/>
</dbReference>
<dbReference type="InterPro" id="IPR050922">
    <property type="entry name" value="LytR/CpsA/Psr_CW_biosynth"/>
</dbReference>
<proteinExistence type="inferred from homology"/>
<dbReference type="PANTHER" id="PTHR33392">
    <property type="entry name" value="POLYISOPRENYL-TEICHOIC ACID--PEPTIDOGLYCAN TEICHOIC ACID TRANSFERASE TAGU"/>
    <property type="match status" value="1"/>
</dbReference>
<dbReference type="Proteomes" id="UP000034368">
    <property type="component" value="Unassembled WGS sequence"/>
</dbReference>
<dbReference type="PANTHER" id="PTHR33392:SF6">
    <property type="entry name" value="POLYISOPRENYL-TEICHOIC ACID--PEPTIDOGLYCAN TEICHOIC ACID TRANSFERASE TAGU"/>
    <property type="match status" value="1"/>
</dbReference>
<gene>
    <name evidence="3" type="ORF">UW90_C0003G0017</name>
</gene>
<reference evidence="3 4" key="1">
    <citation type="journal article" date="2015" name="Nature">
        <title>rRNA introns, odd ribosomes, and small enigmatic genomes across a large radiation of phyla.</title>
        <authorList>
            <person name="Brown C.T."/>
            <person name="Hug L.A."/>
            <person name="Thomas B.C."/>
            <person name="Sharon I."/>
            <person name="Castelle C.J."/>
            <person name="Singh A."/>
            <person name="Wilkins M.J."/>
            <person name="Williams K.H."/>
            <person name="Banfield J.F."/>
        </authorList>
    </citation>
    <scope>NUCLEOTIDE SEQUENCE [LARGE SCALE GENOMIC DNA]</scope>
</reference>